<keyword evidence="1" id="KW-0472">Membrane</keyword>
<sequence length="154" mass="18186">MEYVDKRCPYCKYKYLVRIPKNQKIYGCPVITCKSCGQQFFDKDYIEPGLRIVGANYPDKTFSWNWTLFIFDGLFVAYDYNMPYLHPLEYLIGSILIILTIHSVINTLDQRNTYKINLAKAKTDYQESLNRLSNKEYLLLLQKNGVEIPNKFLQ</sequence>
<evidence type="ECO:0000256" key="1">
    <source>
        <dbReference type="SAM" id="Phobius"/>
    </source>
</evidence>
<comment type="caution">
    <text evidence="2">The sequence shown here is derived from an EMBL/GenBank/DDBJ whole genome shotgun (WGS) entry which is preliminary data.</text>
</comment>
<dbReference type="RefSeq" id="WP_022939435.1">
    <property type="nucleotide sequence ID" value="NZ_CABKRQ010000009.1"/>
</dbReference>
<feature type="transmembrane region" description="Helical" evidence="1">
    <location>
        <begin position="90"/>
        <end position="108"/>
    </location>
</feature>
<name>A0A318L3G1_9FIRM</name>
<dbReference type="STRING" id="1034346.GCA_000313565_03156"/>
<accession>A0A318L3G1</accession>
<dbReference type="OrthoDB" id="3174166at2"/>
<dbReference type="Proteomes" id="UP000247612">
    <property type="component" value="Unassembled WGS sequence"/>
</dbReference>
<keyword evidence="1" id="KW-1133">Transmembrane helix</keyword>
<evidence type="ECO:0000313" key="3">
    <source>
        <dbReference type="Proteomes" id="UP000247612"/>
    </source>
</evidence>
<evidence type="ECO:0000313" key="2">
    <source>
        <dbReference type="EMBL" id="PXX75302.1"/>
    </source>
</evidence>
<keyword evidence="3" id="KW-1185">Reference proteome</keyword>
<dbReference type="AlphaFoldDB" id="A0A318L3G1"/>
<reference evidence="2 3" key="1">
    <citation type="submission" date="2018-05" db="EMBL/GenBank/DDBJ databases">
        <title>Genomic Encyclopedia of Type Strains, Phase IV (KMG-IV): sequencing the most valuable type-strain genomes for metagenomic binning, comparative biology and taxonomic classification.</title>
        <authorList>
            <person name="Goeker M."/>
        </authorList>
    </citation>
    <scope>NUCLEOTIDE SEQUENCE [LARGE SCALE GENOMIC DNA]</scope>
    <source>
        <strain evidence="2 3">JC118</strain>
    </source>
</reference>
<feature type="transmembrane region" description="Helical" evidence="1">
    <location>
        <begin position="61"/>
        <end position="78"/>
    </location>
</feature>
<proteinExistence type="predicted"/>
<keyword evidence="1" id="KW-0812">Transmembrane</keyword>
<gene>
    <name evidence="2" type="ORF">DES51_11832</name>
</gene>
<protein>
    <submittedName>
        <fullName evidence="2">Uncharacterized protein</fullName>
    </submittedName>
</protein>
<dbReference type="CDD" id="cd20336">
    <property type="entry name" value="Rcat_RBR"/>
    <property type="match status" value="1"/>
</dbReference>
<dbReference type="EMBL" id="QJKH01000018">
    <property type="protein sequence ID" value="PXX75302.1"/>
    <property type="molecule type" value="Genomic_DNA"/>
</dbReference>
<organism evidence="2 3">
    <name type="scientific">Dielma fastidiosa</name>
    <dbReference type="NCBI Taxonomy" id="1034346"/>
    <lineage>
        <taxon>Bacteria</taxon>
        <taxon>Bacillati</taxon>
        <taxon>Bacillota</taxon>
        <taxon>Erysipelotrichia</taxon>
        <taxon>Erysipelotrichales</taxon>
        <taxon>Erysipelotrichaceae</taxon>
        <taxon>Dielma</taxon>
    </lineage>
</organism>